<evidence type="ECO:0000259" key="9">
    <source>
        <dbReference type="Pfam" id="PF07540"/>
    </source>
</evidence>
<dbReference type="GO" id="GO:0003682">
    <property type="term" value="F:chromatin binding"/>
    <property type="evidence" value="ECO:0007669"/>
    <property type="project" value="TreeGrafter"/>
</dbReference>
<dbReference type="Pfam" id="PF03914">
    <property type="entry name" value="CBF"/>
    <property type="match status" value="1"/>
</dbReference>
<evidence type="ECO:0000256" key="1">
    <source>
        <dbReference type="ARBA" id="ARBA00004604"/>
    </source>
</evidence>
<evidence type="ECO:0000256" key="5">
    <source>
        <dbReference type="ARBA" id="ARBA00032701"/>
    </source>
</evidence>
<keyword evidence="4" id="KW-0539">Nucleus</keyword>
<dbReference type="Pfam" id="PF07540">
    <property type="entry name" value="NOC3p"/>
    <property type="match status" value="1"/>
</dbReference>
<dbReference type="EMBL" id="JTDF01021376">
    <property type="protein sequence ID" value="KAF8561923.1"/>
    <property type="molecule type" value="Genomic_DNA"/>
</dbReference>
<evidence type="ECO:0000313" key="10">
    <source>
        <dbReference type="EMBL" id="KAF8561923.1"/>
    </source>
</evidence>
<dbReference type="AlphaFoldDB" id="A0A8T0D216"/>
<proteinExistence type="inferred from homology"/>
<evidence type="ECO:0000256" key="7">
    <source>
        <dbReference type="SAM" id="MobiDB-lite"/>
    </source>
</evidence>
<feature type="region of interest" description="Disordered" evidence="7">
    <location>
        <begin position="249"/>
        <end position="290"/>
    </location>
</feature>
<dbReference type="GO" id="GO:0005730">
    <property type="term" value="C:nucleolus"/>
    <property type="evidence" value="ECO:0007669"/>
    <property type="project" value="UniProtKB-SubCell"/>
</dbReference>
<evidence type="ECO:0000256" key="2">
    <source>
        <dbReference type="ARBA" id="ARBA00007797"/>
    </source>
</evidence>
<feature type="domain" description="Nucleolar complex-associated protein 3 N-terminal" evidence="9">
    <location>
        <begin position="31"/>
        <end position="121"/>
    </location>
</feature>
<comment type="subcellular location">
    <subcellularLocation>
        <location evidence="1">Nucleus</location>
        <location evidence="1">Nucleolus</location>
    </subcellularLocation>
</comment>
<dbReference type="SUPFAM" id="SSF48371">
    <property type="entry name" value="ARM repeat"/>
    <property type="match status" value="1"/>
</dbReference>
<protein>
    <recommendedName>
        <fullName evidence="6">NOC3-like protein</fullName>
    </recommendedName>
    <alternativeName>
        <fullName evidence="5">Nucleolar complex-associated protein 3-like protein</fullName>
    </alternativeName>
</protein>
<evidence type="ECO:0000259" key="8">
    <source>
        <dbReference type="Pfam" id="PF03914"/>
    </source>
</evidence>
<evidence type="ECO:0000256" key="6">
    <source>
        <dbReference type="ARBA" id="ARBA00032937"/>
    </source>
</evidence>
<evidence type="ECO:0000256" key="4">
    <source>
        <dbReference type="ARBA" id="ARBA00023242"/>
    </source>
</evidence>
<dbReference type="Proteomes" id="UP000699462">
    <property type="component" value="Unassembled WGS sequence"/>
</dbReference>
<dbReference type="OrthoDB" id="10263597at2759"/>
<sequence length="697" mass="77966">MDVCVSDGVVASGVQQLLLRKKLKSDFQLVIVTNCEAVMRSPEAHMASLRELVKLFESSKIMSLKETRVILVASLCVVFKDILPSYHIRNLTEPEKSQQMKKETKKLRFFEENLLVNYRKYTDVLHTILSGITSAGKSARGAKCCKVDWNTVDRVTALRAACQLLEAHPRFNFSEELIQSVLPYLNDASEKLSSIVFTTFKNIFANDREGEASLSICKAIHAFWRKMSYRLRPAVAQVLSLVPIKEVADPNGDGGSKPDRKLLSRRERKKDKLERKHEKQMSETQAAKSREERSKLNTLILNEILFVYFKLLKTTDNSQLLSAVLEGLSVYSSLINVVYVESLLSILSRLITHKSTGLYDGLNCVNTALNILNHRGSTFALETDPTRFYNHLYAMLGRMAGLRAVSSGTDLSKSNLSTLSAAYARSNTPAARAVTDYIHRATITKQSHPSDGAADDDVTIKQSAERITLMECERLTDVMLSCLNSLLIRRRRDVSVNRVLAFVKRLTGAALAMSEPSCTGAILVRVIHLLLLFPRCEVLFDSETEIGGAYRPDVDDPELCLPASACLWELKLLEKHSSPIIAELARAALLWGHTAHIQGPTEATLKVGKLHLHSANRTVDNLIQLSPMECRIELAKLDAEWSETQSTADHAPHAHRKRSRPSSHCPPEWLITMGKNVGLTEEFLYASCTKRPKLTIR</sequence>
<evidence type="ECO:0000313" key="11">
    <source>
        <dbReference type="Proteomes" id="UP000699462"/>
    </source>
</evidence>
<dbReference type="GO" id="GO:0006270">
    <property type="term" value="P:DNA replication initiation"/>
    <property type="evidence" value="ECO:0007669"/>
    <property type="project" value="TreeGrafter"/>
</dbReference>
<evidence type="ECO:0000256" key="3">
    <source>
        <dbReference type="ARBA" id="ARBA00023054"/>
    </source>
</evidence>
<gene>
    <name evidence="10" type="ORF">P879_11468</name>
</gene>
<keyword evidence="3" id="KW-0175">Coiled coil</keyword>
<feature type="domain" description="CCAAT-binding factor" evidence="8">
    <location>
        <begin position="362"/>
        <end position="585"/>
    </location>
</feature>
<organism evidence="10 11">
    <name type="scientific">Paragonimus westermani</name>
    <dbReference type="NCBI Taxonomy" id="34504"/>
    <lineage>
        <taxon>Eukaryota</taxon>
        <taxon>Metazoa</taxon>
        <taxon>Spiralia</taxon>
        <taxon>Lophotrochozoa</taxon>
        <taxon>Platyhelminthes</taxon>
        <taxon>Trematoda</taxon>
        <taxon>Digenea</taxon>
        <taxon>Plagiorchiida</taxon>
        <taxon>Troglotremata</taxon>
        <taxon>Troglotrematidae</taxon>
        <taxon>Paragonimus</taxon>
    </lineage>
</organism>
<comment type="similarity">
    <text evidence="2">Belongs to the CBF/MAK21 family.</text>
</comment>
<dbReference type="InterPro" id="IPR016024">
    <property type="entry name" value="ARM-type_fold"/>
</dbReference>
<name>A0A8T0D216_9TREM</name>
<reference evidence="10 11" key="1">
    <citation type="submission" date="2019-07" db="EMBL/GenBank/DDBJ databases">
        <title>Annotation for the trematode Paragonimus westermani.</title>
        <authorList>
            <person name="Choi Y.-J."/>
        </authorList>
    </citation>
    <scope>NUCLEOTIDE SEQUENCE [LARGE SCALE GENOMIC DNA]</scope>
    <source>
        <strain evidence="10">180907_Pwestermani</strain>
    </source>
</reference>
<keyword evidence="11" id="KW-1185">Reference proteome</keyword>
<dbReference type="PANTHER" id="PTHR14428:SF5">
    <property type="entry name" value="NUCLEOLAR COMPLEX PROTEIN 3 HOMOLOG"/>
    <property type="match status" value="1"/>
</dbReference>
<dbReference type="PANTHER" id="PTHR14428">
    <property type="entry name" value="NUCLEOLAR COMPLEX PROTEIN 3"/>
    <property type="match status" value="1"/>
</dbReference>
<dbReference type="InterPro" id="IPR016903">
    <property type="entry name" value="Nucleolar_cplx-assoc_3"/>
</dbReference>
<dbReference type="InterPro" id="IPR011501">
    <property type="entry name" value="Noc3_N"/>
</dbReference>
<dbReference type="InterPro" id="IPR005612">
    <property type="entry name" value="CCAAT-binding_factor"/>
</dbReference>
<accession>A0A8T0D216</accession>
<feature type="compositionally biased region" description="Basic and acidic residues" evidence="7">
    <location>
        <begin position="256"/>
        <end position="281"/>
    </location>
</feature>
<feature type="region of interest" description="Disordered" evidence="7">
    <location>
        <begin position="643"/>
        <end position="665"/>
    </location>
</feature>
<comment type="caution">
    <text evidence="10">The sequence shown here is derived from an EMBL/GenBank/DDBJ whole genome shotgun (WGS) entry which is preliminary data.</text>
</comment>